<dbReference type="AlphaFoldDB" id="A0A6M3LGB4"/>
<dbReference type="EMBL" id="MT143146">
    <property type="protein sequence ID" value="QJA93399.1"/>
    <property type="molecule type" value="Genomic_DNA"/>
</dbReference>
<dbReference type="GO" id="GO:0005524">
    <property type="term" value="F:ATP binding"/>
    <property type="evidence" value="ECO:0007669"/>
    <property type="project" value="InterPro"/>
</dbReference>
<dbReference type="Gene3D" id="3.90.70.10">
    <property type="entry name" value="Cysteine proteinases"/>
    <property type="match status" value="1"/>
</dbReference>
<dbReference type="GO" id="GO:0008233">
    <property type="term" value="F:peptidase activity"/>
    <property type="evidence" value="ECO:0007669"/>
    <property type="project" value="InterPro"/>
</dbReference>
<gene>
    <name evidence="2" type="ORF">MM415B04241_0003</name>
</gene>
<dbReference type="GO" id="GO:0006508">
    <property type="term" value="P:proteolysis"/>
    <property type="evidence" value="ECO:0007669"/>
    <property type="project" value="InterPro"/>
</dbReference>
<reference evidence="2" key="1">
    <citation type="submission" date="2020-03" db="EMBL/GenBank/DDBJ databases">
        <title>The deep terrestrial virosphere.</title>
        <authorList>
            <person name="Holmfeldt K."/>
            <person name="Nilsson E."/>
            <person name="Simone D."/>
            <person name="Lopez-Fernandez M."/>
            <person name="Wu X."/>
            <person name="de Brujin I."/>
            <person name="Lundin D."/>
            <person name="Andersson A."/>
            <person name="Bertilsson S."/>
            <person name="Dopson M."/>
        </authorList>
    </citation>
    <scope>NUCLEOTIDE SEQUENCE</scope>
    <source>
        <strain evidence="2">MM415B04241</strain>
    </source>
</reference>
<proteinExistence type="predicted"/>
<evidence type="ECO:0000313" key="2">
    <source>
        <dbReference type="EMBL" id="QJA93399.1"/>
    </source>
</evidence>
<dbReference type="GO" id="GO:0016020">
    <property type="term" value="C:membrane"/>
    <property type="evidence" value="ECO:0007669"/>
    <property type="project" value="InterPro"/>
</dbReference>
<sequence>MRLRHGTKVIAQKRNWDCGIACLAMLLNLSYGDVMIAAKGYWPRLPPNKRGIALHEMEDFAQDVFGVELERIYRAAGYLEGQRGVLGIVGGTMDAAGHWVFLKNDQTIIDPDDEQVYDLNEYLRENRCRAATLLVVA</sequence>
<evidence type="ECO:0000259" key="1">
    <source>
        <dbReference type="Pfam" id="PF03412"/>
    </source>
</evidence>
<dbReference type="InterPro" id="IPR005074">
    <property type="entry name" value="Peptidase_C39"/>
</dbReference>
<dbReference type="Pfam" id="PF03412">
    <property type="entry name" value="Peptidase_C39"/>
    <property type="match status" value="1"/>
</dbReference>
<feature type="domain" description="Peptidase C39" evidence="1">
    <location>
        <begin position="8"/>
        <end position="33"/>
    </location>
</feature>
<accession>A0A6M3LGB4</accession>
<name>A0A6M3LGB4_9ZZZZ</name>
<protein>
    <submittedName>
        <fullName evidence="2">Putative guanylylate cyclase</fullName>
    </submittedName>
</protein>
<organism evidence="2">
    <name type="scientific">viral metagenome</name>
    <dbReference type="NCBI Taxonomy" id="1070528"/>
    <lineage>
        <taxon>unclassified sequences</taxon>
        <taxon>metagenomes</taxon>
        <taxon>organismal metagenomes</taxon>
    </lineage>
</organism>